<comment type="caution">
    <text evidence="5">The sequence shown here is derived from an EMBL/GenBank/DDBJ whole genome shotgun (WGS) entry which is preliminary data.</text>
</comment>
<name>A0A5C6AL45_9BACT</name>
<dbReference type="PANTHER" id="PTHR42994:SF2">
    <property type="entry name" value="PEPTIDASE"/>
    <property type="match status" value="1"/>
</dbReference>
<proteinExistence type="predicted"/>
<dbReference type="GO" id="GO:0004180">
    <property type="term" value="F:carboxypeptidase activity"/>
    <property type="evidence" value="ECO:0007669"/>
    <property type="project" value="UniProtKB-KW"/>
</dbReference>
<dbReference type="PANTHER" id="PTHR42994">
    <property type="entry name" value="PEPTIDASE T"/>
    <property type="match status" value="1"/>
</dbReference>
<evidence type="ECO:0000259" key="4">
    <source>
        <dbReference type="Pfam" id="PF07687"/>
    </source>
</evidence>
<dbReference type="Gene3D" id="3.40.630.10">
    <property type="entry name" value="Zn peptidases"/>
    <property type="match status" value="1"/>
</dbReference>
<dbReference type="RefSeq" id="WP_146443721.1">
    <property type="nucleotide sequence ID" value="NZ_SJPR01000001.1"/>
</dbReference>
<dbReference type="Pfam" id="PF01546">
    <property type="entry name" value="Peptidase_M20"/>
    <property type="match status" value="1"/>
</dbReference>
<protein>
    <submittedName>
        <fullName evidence="5">Carboxypeptidase G2</fullName>
        <ecNumber evidence="5">3.4.17.11</ecNumber>
    </submittedName>
</protein>
<dbReference type="EC" id="3.4.17.11" evidence="5"/>
<dbReference type="EMBL" id="SJPR01000001">
    <property type="protein sequence ID" value="TWU00131.1"/>
    <property type="molecule type" value="Genomic_DNA"/>
</dbReference>
<comment type="cofactor">
    <cofactor evidence="1">
        <name>Zn(2+)</name>
        <dbReference type="ChEBI" id="CHEBI:29105"/>
    </cofactor>
</comment>
<evidence type="ECO:0000256" key="1">
    <source>
        <dbReference type="ARBA" id="ARBA00001947"/>
    </source>
</evidence>
<keyword evidence="3" id="KW-0862">Zinc</keyword>
<dbReference type="OrthoDB" id="9804934at2"/>
<evidence type="ECO:0000313" key="5">
    <source>
        <dbReference type="EMBL" id="TWU00131.1"/>
    </source>
</evidence>
<dbReference type="InterPro" id="IPR002933">
    <property type="entry name" value="Peptidase_M20"/>
</dbReference>
<keyword evidence="5" id="KW-0645">Protease</keyword>
<dbReference type="Proteomes" id="UP000317421">
    <property type="component" value="Unassembled WGS sequence"/>
</dbReference>
<feature type="domain" description="Peptidase M20 dimerisation" evidence="4">
    <location>
        <begin position="192"/>
        <end position="290"/>
    </location>
</feature>
<dbReference type="InterPro" id="IPR036264">
    <property type="entry name" value="Bact_exopeptidase_dim_dom"/>
</dbReference>
<dbReference type="Gene3D" id="3.30.70.360">
    <property type="match status" value="1"/>
</dbReference>
<keyword evidence="6" id="KW-1185">Reference proteome</keyword>
<evidence type="ECO:0000256" key="2">
    <source>
        <dbReference type="ARBA" id="ARBA00022801"/>
    </source>
</evidence>
<sequence>MSTPATSLAVSDEEALDLVCQLMAIRGRGGEERGVMDFVAAKLTEAGADPNPLRFDNANELSSLGGGVGNAVMQLDGDASLGPRRMLMAHTDTVPVCLGSKPTIEGNLVRSGDPATGLGADDRSGTAVLLTTAMALLRSGAPHPPITFLWTVQEEGGLNGVRHVDVGMLGEPELSFNFDGGDPAKLLVGATGGYRMWVNVHGCPSHAGIAPEKGVSAAAIAAFAVTDLVEKGWHGLVEKGDQRGTCNIGIVEAGVATNVVAEHARLHIEARSHDPAFRTQIVAAIEAAFLRALDKVVSSEGRRGTVSFDGGACYESFKLPEDNLSLVTLEGTLRSMGQEPRRAISNGGLDANWITSHGIPTITLGTGQHDIHTVDETLNIEEYQLSRQVAWRLATGT</sequence>
<dbReference type="Pfam" id="PF07687">
    <property type="entry name" value="M20_dimer"/>
    <property type="match status" value="1"/>
</dbReference>
<dbReference type="InterPro" id="IPR011650">
    <property type="entry name" value="Peptidase_M20_dimer"/>
</dbReference>
<gene>
    <name evidence="5" type="primary">cpg2</name>
    <name evidence="5" type="ORF">Pla108_10750</name>
</gene>
<keyword evidence="5" id="KW-0121">Carboxypeptidase</keyword>
<evidence type="ECO:0000313" key="6">
    <source>
        <dbReference type="Proteomes" id="UP000317421"/>
    </source>
</evidence>
<dbReference type="SUPFAM" id="SSF53187">
    <property type="entry name" value="Zn-dependent exopeptidases"/>
    <property type="match status" value="1"/>
</dbReference>
<organism evidence="5 6">
    <name type="scientific">Botrimarina colliarenosi</name>
    <dbReference type="NCBI Taxonomy" id="2528001"/>
    <lineage>
        <taxon>Bacteria</taxon>
        <taxon>Pseudomonadati</taxon>
        <taxon>Planctomycetota</taxon>
        <taxon>Planctomycetia</taxon>
        <taxon>Pirellulales</taxon>
        <taxon>Lacipirellulaceae</taxon>
        <taxon>Botrimarina</taxon>
    </lineage>
</organism>
<dbReference type="AlphaFoldDB" id="A0A5C6AL45"/>
<reference evidence="5 6" key="1">
    <citation type="submission" date="2019-02" db="EMBL/GenBank/DDBJ databases">
        <title>Deep-cultivation of Planctomycetes and their phenomic and genomic characterization uncovers novel biology.</title>
        <authorList>
            <person name="Wiegand S."/>
            <person name="Jogler M."/>
            <person name="Boedeker C."/>
            <person name="Pinto D."/>
            <person name="Vollmers J."/>
            <person name="Rivas-Marin E."/>
            <person name="Kohn T."/>
            <person name="Peeters S.H."/>
            <person name="Heuer A."/>
            <person name="Rast P."/>
            <person name="Oberbeckmann S."/>
            <person name="Bunk B."/>
            <person name="Jeske O."/>
            <person name="Meyerdierks A."/>
            <person name="Storesund J.E."/>
            <person name="Kallscheuer N."/>
            <person name="Luecker S."/>
            <person name="Lage O.M."/>
            <person name="Pohl T."/>
            <person name="Merkel B.J."/>
            <person name="Hornburger P."/>
            <person name="Mueller R.-W."/>
            <person name="Bruemmer F."/>
            <person name="Labrenz M."/>
            <person name="Spormann A.M."/>
            <person name="Op Den Camp H."/>
            <person name="Overmann J."/>
            <person name="Amann R."/>
            <person name="Jetten M.S.M."/>
            <person name="Mascher T."/>
            <person name="Medema M.H."/>
            <person name="Devos D.P."/>
            <person name="Kaster A.-K."/>
            <person name="Ovreas L."/>
            <person name="Rohde M."/>
            <person name="Galperin M.Y."/>
            <person name="Jogler C."/>
        </authorList>
    </citation>
    <scope>NUCLEOTIDE SEQUENCE [LARGE SCALE GENOMIC DNA]</scope>
    <source>
        <strain evidence="5 6">Pla108</strain>
    </source>
</reference>
<evidence type="ECO:0000256" key="3">
    <source>
        <dbReference type="ARBA" id="ARBA00022833"/>
    </source>
</evidence>
<keyword evidence="2 5" id="KW-0378">Hydrolase</keyword>
<dbReference type="SUPFAM" id="SSF55031">
    <property type="entry name" value="Bacterial exopeptidase dimerisation domain"/>
    <property type="match status" value="1"/>
</dbReference>
<accession>A0A5C6AL45</accession>